<feature type="compositionally biased region" description="Basic and acidic residues" evidence="1">
    <location>
        <begin position="43"/>
        <end position="66"/>
    </location>
</feature>
<feature type="compositionally biased region" description="Basic and acidic residues" evidence="1">
    <location>
        <begin position="1"/>
        <end position="20"/>
    </location>
</feature>
<gene>
    <name evidence="3" type="ORF">HK100_002906</name>
</gene>
<name>A0AAD5SWA1_9FUNG</name>
<dbReference type="Gene3D" id="3.40.30.10">
    <property type="entry name" value="Glutaredoxin"/>
    <property type="match status" value="1"/>
</dbReference>
<sequence length="280" mass="31677">MRKQIIEGRAGRGGKREDSAAVKGNRIRGEEDGSPENVVAADESSHNHEEDKAEDQADSWESDKHGGMSRQELQDYALLLDKQIRMLDIESVYDTVQNGTHLLFFGAYFCPHTQQFTAIWLNMQYKYDFYHLDEVKDLSIAKVQCADNQPLCFHYMRDEAFPTVVLFHNGHFIEELINRDFVWEYVEKQVEVVRNNQQSVEYAAQIASPGSLVVLPAVDAVQEVVSHEELEVESIGGAKGIIETVLPVSVFTVLIAFVLVAAFLVRRRSLDKGKYVPVAN</sequence>
<reference evidence="3" key="1">
    <citation type="submission" date="2020-05" db="EMBL/GenBank/DDBJ databases">
        <title>Phylogenomic resolution of chytrid fungi.</title>
        <authorList>
            <person name="Stajich J.E."/>
            <person name="Amses K."/>
            <person name="Simmons R."/>
            <person name="Seto K."/>
            <person name="Myers J."/>
            <person name="Bonds A."/>
            <person name="Quandt C.A."/>
            <person name="Barry K."/>
            <person name="Liu P."/>
            <person name="Grigoriev I."/>
            <person name="Longcore J.E."/>
            <person name="James T.Y."/>
        </authorList>
    </citation>
    <scope>NUCLEOTIDE SEQUENCE</scope>
    <source>
        <strain evidence="3">JEL0513</strain>
    </source>
</reference>
<evidence type="ECO:0000313" key="4">
    <source>
        <dbReference type="Proteomes" id="UP001211907"/>
    </source>
</evidence>
<evidence type="ECO:0000256" key="2">
    <source>
        <dbReference type="SAM" id="Phobius"/>
    </source>
</evidence>
<protein>
    <recommendedName>
        <fullName evidence="5">Thioredoxin domain-containing protein</fullName>
    </recommendedName>
</protein>
<keyword evidence="4" id="KW-1185">Reference proteome</keyword>
<evidence type="ECO:0008006" key="5">
    <source>
        <dbReference type="Google" id="ProtNLM"/>
    </source>
</evidence>
<dbReference type="AlphaFoldDB" id="A0AAD5SWA1"/>
<dbReference type="Proteomes" id="UP001211907">
    <property type="component" value="Unassembled WGS sequence"/>
</dbReference>
<organism evidence="3 4">
    <name type="scientific">Physocladia obscura</name>
    <dbReference type="NCBI Taxonomy" id="109957"/>
    <lineage>
        <taxon>Eukaryota</taxon>
        <taxon>Fungi</taxon>
        <taxon>Fungi incertae sedis</taxon>
        <taxon>Chytridiomycota</taxon>
        <taxon>Chytridiomycota incertae sedis</taxon>
        <taxon>Chytridiomycetes</taxon>
        <taxon>Chytridiales</taxon>
        <taxon>Chytriomycetaceae</taxon>
        <taxon>Physocladia</taxon>
    </lineage>
</organism>
<keyword evidence="2" id="KW-0812">Transmembrane</keyword>
<dbReference type="EMBL" id="JADGJH010001693">
    <property type="protein sequence ID" value="KAJ3110795.1"/>
    <property type="molecule type" value="Genomic_DNA"/>
</dbReference>
<evidence type="ECO:0000256" key="1">
    <source>
        <dbReference type="SAM" id="MobiDB-lite"/>
    </source>
</evidence>
<comment type="caution">
    <text evidence="3">The sequence shown here is derived from an EMBL/GenBank/DDBJ whole genome shotgun (WGS) entry which is preliminary data.</text>
</comment>
<dbReference type="InterPro" id="IPR036249">
    <property type="entry name" value="Thioredoxin-like_sf"/>
</dbReference>
<evidence type="ECO:0000313" key="3">
    <source>
        <dbReference type="EMBL" id="KAJ3110795.1"/>
    </source>
</evidence>
<proteinExistence type="predicted"/>
<feature type="region of interest" description="Disordered" evidence="1">
    <location>
        <begin position="1"/>
        <end position="67"/>
    </location>
</feature>
<keyword evidence="2" id="KW-1133">Transmembrane helix</keyword>
<dbReference type="SUPFAM" id="SSF52833">
    <property type="entry name" value="Thioredoxin-like"/>
    <property type="match status" value="1"/>
</dbReference>
<accession>A0AAD5SWA1</accession>
<keyword evidence="2" id="KW-0472">Membrane</keyword>
<feature type="transmembrane region" description="Helical" evidence="2">
    <location>
        <begin position="245"/>
        <end position="265"/>
    </location>
</feature>